<evidence type="ECO:0000313" key="2">
    <source>
        <dbReference type="Proteomes" id="UP001595880"/>
    </source>
</evidence>
<dbReference type="Gene3D" id="3.30.420.40">
    <property type="match status" value="1"/>
</dbReference>
<dbReference type="PANTHER" id="PTHR32432:SF3">
    <property type="entry name" value="ETHANOLAMINE UTILIZATION PROTEIN EUTJ"/>
    <property type="match status" value="1"/>
</dbReference>
<dbReference type="Pfam" id="PF11104">
    <property type="entry name" value="PilM_2"/>
    <property type="match status" value="1"/>
</dbReference>
<keyword evidence="2" id="KW-1185">Reference proteome</keyword>
<sequence length="304" mass="35550">MNFLKKDRINLVIHESTIRYLIHSGTTIVDYGELPLEQGIIDDGVIVKQDALQNQLLTLVQQKKWKNKHVAICVPDAFVTIREEKIPAQLNREETKQYILLEARDNIRLPIQNPLIDFADLEEGPEDGFRKVLLFAFPKDKLQSYVDVFEHVHLKVAIADVSFLSHYRVFHQLQLTKEHQHLLLIQWGMHHLVLTVFNKEIPIFNRHIHIGHQRQAMDSDALLQESIEDQLLTIDRFIDFYRYSIMNDTAQVTDVLLVGDHPKRQTLQQIIQERLNIPIHQLSLPNDLASYYSDVYGLTLRKKM</sequence>
<dbReference type="PANTHER" id="PTHR32432">
    <property type="entry name" value="CELL DIVISION PROTEIN FTSA-RELATED"/>
    <property type="match status" value="1"/>
</dbReference>
<accession>A0ABV8VQ08</accession>
<name>A0ABV8VQ08_9BACI</name>
<proteinExistence type="predicted"/>
<reference evidence="2" key="1">
    <citation type="journal article" date="2019" name="Int. J. Syst. Evol. Microbiol.">
        <title>The Global Catalogue of Microorganisms (GCM) 10K type strain sequencing project: providing services to taxonomists for standard genome sequencing and annotation.</title>
        <authorList>
            <consortium name="The Broad Institute Genomics Platform"/>
            <consortium name="The Broad Institute Genome Sequencing Center for Infectious Disease"/>
            <person name="Wu L."/>
            <person name="Ma J."/>
        </authorList>
    </citation>
    <scope>NUCLEOTIDE SEQUENCE [LARGE SCALE GENOMIC DNA]</scope>
    <source>
        <strain evidence="2">KACC 14058</strain>
    </source>
</reference>
<dbReference type="EMBL" id="JBHSDV010000001">
    <property type="protein sequence ID" value="MFC4386274.1"/>
    <property type="molecule type" value="Genomic_DNA"/>
</dbReference>
<evidence type="ECO:0000313" key="1">
    <source>
        <dbReference type="EMBL" id="MFC4386274.1"/>
    </source>
</evidence>
<gene>
    <name evidence="1" type="primary">pilM</name>
    <name evidence="1" type="ORF">ACFOZ1_00495</name>
</gene>
<dbReference type="InterPro" id="IPR043129">
    <property type="entry name" value="ATPase_NBD"/>
</dbReference>
<organism evidence="1 2">
    <name type="scientific">Gracilibacillus marinus</name>
    <dbReference type="NCBI Taxonomy" id="630535"/>
    <lineage>
        <taxon>Bacteria</taxon>
        <taxon>Bacillati</taxon>
        <taxon>Bacillota</taxon>
        <taxon>Bacilli</taxon>
        <taxon>Bacillales</taxon>
        <taxon>Bacillaceae</taxon>
        <taxon>Gracilibacillus</taxon>
    </lineage>
</organism>
<dbReference type="InterPro" id="IPR005883">
    <property type="entry name" value="PilM"/>
</dbReference>
<dbReference type="RefSeq" id="WP_390194739.1">
    <property type="nucleotide sequence ID" value="NZ_JBHSDV010000001.1"/>
</dbReference>
<dbReference type="InterPro" id="IPR050696">
    <property type="entry name" value="FtsA/MreB"/>
</dbReference>
<dbReference type="Proteomes" id="UP001595880">
    <property type="component" value="Unassembled WGS sequence"/>
</dbReference>
<comment type="caution">
    <text evidence="1">The sequence shown here is derived from an EMBL/GenBank/DDBJ whole genome shotgun (WGS) entry which is preliminary data.</text>
</comment>
<protein>
    <submittedName>
        <fullName evidence="1">Type IV pilus biogenesis protein PilM</fullName>
    </submittedName>
</protein>
<dbReference type="SUPFAM" id="SSF53067">
    <property type="entry name" value="Actin-like ATPase domain"/>
    <property type="match status" value="1"/>
</dbReference>